<gene>
    <name evidence="3" type="ORF">NM961_07115</name>
</gene>
<protein>
    <submittedName>
        <fullName evidence="3">DinB family protein</fullName>
    </submittedName>
</protein>
<dbReference type="PANTHER" id="PTHR37302">
    <property type="entry name" value="SLR1116 PROTEIN"/>
    <property type="match status" value="1"/>
</dbReference>
<dbReference type="Pfam" id="PF05163">
    <property type="entry name" value="DinB"/>
    <property type="match status" value="1"/>
</dbReference>
<dbReference type="RefSeq" id="WP_255913222.1">
    <property type="nucleotide sequence ID" value="NZ_JANFQO010000005.1"/>
</dbReference>
<proteinExistence type="inferred from homology"/>
<dbReference type="EMBL" id="JANFQO010000005">
    <property type="protein sequence ID" value="MCQ4164477.1"/>
    <property type="molecule type" value="Genomic_DNA"/>
</dbReference>
<dbReference type="PANTHER" id="PTHR37302:SF1">
    <property type="entry name" value="PROTEIN DINB"/>
    <property type="match status" value="1"/>
</dbReference>
<sequence>MDLHQHLRLMADYHAWALDRLYAEVDALDEADYRRDCGQFFGSIHGTLNHLLLVEHLWQARLQHTVYPASGLDQEIESDRARLKQRLCGFARGWRPFVDALDPATLAGDLSYRSLQGQDYRLPYASLVLHVFNHATHHRGQASIGLLQLGRQAPVMDLPFFLNELPAHTLHAA</sequence>
<evidence type="ECO:0000256" key="2">
    <source>
        <dbReference type="ARBA" id="ARBA00022723"/>
    </source>
</evidence>
<comment type="similarity">
    <text evidence="1">Belongs to the DinB family.</text>
</comment>
<evidence type="ECO:0000313" key="4">
    <source>
        <dbReference type="Proteomes" id="UP001165498"/>
    </source>
</evidence>
<dbReference type="InterPro" id="IPR034660">
    <property type="entry name" value="DinB/YfiT-like"/>
</dbReference>
<organism evidence="3 4">
    <name type="scientific">Tahibacter harae</name>
    <dbReference type="NCBI Taxonomy" id="2963937"/>
    <lineage>
        <taxon>Bacteria</taxon>
        <taxon>Pseudomonadati</taxon>
        <taxon>Pseudomonadota</taxon>
        <taxon>Gammaproteobacteria</taxon>
        <taxon>Lysobacterales</taxon>
        <taxon>Rhodanobacteraceae</taxon>
        <taxon>Tahibacter</taxon>
    </lineage>
</organism>
<dbReference type="InterPro" id="IPR007837">
    <property type="entry name" value="DinB"/>
</dbReference>
<keyword evidence="4" id="KW-1185">Reference proteome</keyword>
<dbReference type="Gene3D" id="1.20.120.450">
    <property type="entry name" value="dinb family like domain"/>
    <property type="match status" value="1"/>
</dbReference>
<evidence type="ECO:0000256" key="1">
    <source>
        <dbReference type="ARBA" id="ARBA00008635"/>
    </source>
</evidence>
<evidence type="ECO:0000313" key="3">
    <source>
        <dbReference type="EMBL" id="MCQ4164477.1"/>
    </source>
</evidence>
<name>A0ABT1QQD8_9GAMM</name>
<comment type="caution">
    <text evidence="3">The sequence shown here is derived from an EMBL/GenBank/DDBJ whole genome shotgun (WGS) entry which is preliminary data.</text>
</comment>
<dbReference type="SUPFAM" id="SSF109854">
    <property type="entry name" value="DinB/YfiT-like putative metalloenzymes"/>
    <property type="match status" value="1"/>
</dbReference>
<dbReference type="Proteomes" id="UP001165498">
    <property type="component" value="Unassembled WGS sequence"/>
</dbReference>
<accession>A0ABT1QQD8</accession>
<reference evidence="3" key="1">
    <citation type="submission" date="2022-07" db="EMBL/GenBank/DDBJ databases">
        <title>Tahibacter sp., a new gammaproteobacterium isolated from the silt sample collected at pig farm.</title>
        <authorList>
            <person name="Chen H."/>
        </authorList>
    </citation>
    <scope>NUCLEOTIDE SEQUENCE</scope>
    <source>
        <strain evidence="3">P2K</strain>
    </source>
</reference>
<keyword evidence="2" id="KW-0479">Metal-binding</keyword>